<name>A9B930_HERA2</name>
<evidence type="ECO:0000313" key="1">
    <source>
        <dbReference type="EMBL" id="ABX07844.1"/>
    </source>
</evidence>
<proteinExistence type="predicted"/>
<dbReference type="BioCyc" id="HAUR316274:GHYA-5279-MONOMER"/>
<organism evidence="1 2">
    <name type="scientific">Herpetosiphon aurantiacus (strain ATCC 23779 / DSM 785 / 114-95)</name>
    <dbReference type="NCBI Taxonomy" id="316274"/>
    <lineage>
        <taxon>Bacteria</taxon>
        <taxon>Bacillati</taxon>
        <taxon>Chloroflexota</taxon>
        <taxon>Chloroflexia</taxon>
        <taxon>Herpetosiphonales</taxon>
        <taxon>Herpetosiphonaceae</taxon>
        <taxon>Herpetosiphon</taxon>
    </lineage>
</organism>
<accession>A9B930</accession>
<reference evidence="1 2" key="1">
    <citation type="journal article" date="2011" name="Stand. Genomic Sci.">
        <title>Complete genome sequence of the filamentous gliding predatory bacterium Herpetosiphon aurantiacus type strain (114-95(T)).</title>
        <authorList>
            <person name="Kiss H."/>
            <person name="Nett M."/>
            <person name="Domin N."/>
            <person name="Martin K."/>
            <person name="Maresca J.A."/>
            <person name="Copeland A."/>
            <person name="Lapidus A."/>
            <person name="Lucas S."/>
            <person name="Berry K.W."/>
            <person name="Glavina Del Rio T."/>
            <person name="Dalin E."/>
            <person name="Tice H."/>
            <person name="Pitluck S."/>
            <person name="Richardson P."/>
            <person name="Bruce D."/>
            <person name="Goodwin L."/>
            <person name="Han C."/>
            <person name="Detter J.C."/>
            <person name="Schmutz J."/>
            <person name="Brettin T."/>
            <person name="Land M."/>
            <person name="Hauser L."/>
            <person name="Kyrpides N.C."/>
            <person name="Ivanova N."/>
            <person name="Goker M."/>
            <person name="Woyke T."/>
            <person name="Klenk H.P."/>
            <person name="Bryant D.A."/>
        </authorList>
    </citation>
    <scope>NUCLEOTIDE SEQUENCE [LARGE SCALE GENOMIC DNA]</scope>
    <source>
        <strain evidence="2">ATCC 23779 / DSM 785 / 114-95</strain>
        <plasmid evidence="1">pHAU01</plasmid>
    </source>
</reference>
<dbReference type="HOGENOM" id="CLU_002836_0_0_0"/>
<geneLocation type="plasmid" evidence="1 2">
    <name>pHAU01</name>
</geneLocation>
<dbReference type="InParanoid" id="A9B930"/>
<gene>
    <name evidence="1" type="ordered locus">Haur_5217</name>
</gene>
<dbReference type="KEGG" id="hau:Haur_5217"/>
<protein>
    <recommendedName>
        <fullName evidence="3">ATPase AAA-type core domain-containing protein</fullName>
    </recommendedName>
</protein>
<sequence length="1525" mass="177021">MPELGGPTTQSGVFYQNSISALYLGRLCDGVVRPQNELVVEVRVEAPDSVDDTIITFEDQHRLYIQAKEHIQKGTKPWNKLWKDFSKQFQKSQFQPSRDRLVLYTGETRELIHNLREICERSYESQDYNEWWGRLSQAQQGLLKDIIPLVSAVDDDDDKKFILSLFRHIDVEVFTLRQIERDLVALWMPASNESYQTVFRLLRDHVGEKGRQRGIFTLKILKLILLDHEIIINTPSIEITRTSIQRCNALLMQCRNTVASTGVFIKRVVVDKIVDWIKNTPDSDNVAVLLDQAGMGKTVVMRSVLSTLQHQDIITLAIKADQHLSGIVEYPELQTMLAFSEPVEAMIRRLAITGKVVVLIDQIDALSLSLAHDQRSLDVVLQLIAYLRNIPNVRIVLSCRTFDYHNDPRFRQTHIAHHFVLEELESTDVAVVLKKLDIEFAFLAEVAKKLLKTPLHLDLFCLAMEQQATPPNYQRMLPSLTNLQDLYGLLWQNVILRAGMTVPSATDREDVLRLMTEQMHKHQRVTVAQSFFMSRDTMHLEKAVNWLGSAGILVQGNASWSFLHQTFFDYCYAKQFVESNNSLTQMIISSDQGLFVRPQLIQILTFLRGSNHRLYIQEIHALFHLQSLRFHIKDLLFRWFGACIVPTNDEWSLAQRMLIDPLHRGRFLMAIYGNLGWFERMRGIKIQALLKYDDQILDSEVIPYLDSLTEVAQTDIMQILQPYIGRSNEWNNRLGWVLSHIRHWQTLHAAEALENLIRITDIESFKNSYDLDDVTKAYPRVGCRILRIILDKVLDSYLIECEKHAKKQNYDTKWFISLPNLSRSLEALNSGMLMESLQNASKLEPSIFLEELLPWIEKVCEISNQSDNTDNKYPDDILSHDWYDTTYPVYHTLIHSIITSLTILAKTESNIFHVYADRLASKPFRTTQQLLIYVYRDVADQYTEDAFKFLLGDNRRLMLGDADIYDSRQLINTIYPFLSHQQRNDLEQYILLFNPHWNWKVYGLDALRWWRQEQMFLLQSIPVQYLSDKGLARLQELERKFPNYRVSSDPQRGGGFTIPSPIPKTKAQALSNKAWLRIMKEDQTNNWYKRSSHRGGIGELAHVLTEMIKQEPDRFYQLASQALDFIHPIFAQAFIRGFSELHTHPDRFFKLVRLFGNKLNLEGKRTVTWLLEERINEGIPDDVISMLKSWIYTSANSDEQNWENNDDLYSGSINTVRGCALRVVMQALRKQEDQITLQHQWQVIDVIAADPSRVLRAGIIYELMFLFNNDSDRAIHIFEQSIQLYPILLLSHPTQEFIYYGMFYDCSKMLPYINALLNVNSEEAQRRGAELISIAAISSKVLTPEASIEVQEIASRVLTGRALWRRGAARVYANNLIYESFAICLDALSMLLNDDDDDVCSIIGDIFENLREDHFILLHTFIKNYATSKSVTTNTRAFYNYLSEYGLLDPDWTLSVIMLTLHNPYEKPRSQWATPREEAIRIVTRIYTHPLTDVELRKQAMDVFDALMERYTGQALKVLSEWDQR</sequence>
<keyword evidence="1" id="KW-0614">Plasmid</keyword>
<dbReference type="EMBL" id="CP000876">
    <property type="protein sequence ID" value="ABX07844.1"/>
    <property type="molecule type" value="Genomic_DNA"/>
</dbReference>
<evidence type="ECO:0000313" key="2">
    <source>
        <dbReference type="Proteomes" id="UP000000787"/>
    </source>
</evidence>
<keyword evidence="2" id="KW-1185">Reference proteome</keyword>
<dbReference type="SUPFAM" id="SSF52540">
    <property type="entry name" value="P-loop containing nucleoside triphosphate hydrolases"/>
    <property type="match status" value="1"/>
</dbReference>
<evidence type="ECO:0008006" key="3">
    <source>
        <dbReference type="Google" id="ProtNLM"/>
    </source>
</evidence>
<dbReference type="Proteomes" id="UP000000787">
    <property type="component" value="Plasmid pHAU01"/>
</dbReference>
<dbReference type="InterPro" id="IPR027417">
    <property type="entry name" value="P-loop_NTPase"/>
</dbReference>